<dbReference type="InterPro" id="IPR032783">
    <property type="entry name" value="AraC_lig"/>
</dbReference>
<dbReference type="PANTHER" id="PTHR46796">
    <property type="entry name" value="HTH-TYPE TRANSCRIPTIONAL ACTIVATOR RHAS-RELATED"/>
    <property type="match status" value="1"/>
</dbReference>
<evidence type="ECO:0000256" key="3">
    <source>
        <dbReference type="ARBA" id="ARBA00023163"/>
    </source>
</evidence>
<evidence type="ECO:0000259" key="4">
    <source>
        <dbReference type="PROSITE" id="PS01124"/>
    </source>
</evidence>
<dbReference type="Gene3D" id="1.10.10.60">
    <property type="entry name" value="Homeodomain-like"/>
    <property type="match status" value="1"/>
</dbReference>
<dbReference type="InterPro" id="IPR009057">
    <property type="entry name" value="Homeodomain-like_sf"/>
</dbReference>
<dbReference type="PROSITE" id="PS01124">
    <property type="entry name" value="HTH_ARAC_FAMILY_2"/>
    <property type="match status" value="1"/>
</dbReference>
<organism evidence="5 6">
    <name type="scientific">Virgisporangium aliadipatigenens</name>
    <dbReference type="NCBI Taxonomy" id="741659"/>
    <lineage>
        <taxon>Bacteria</taxon>
        <taxon>Bacillati</taxon>
        <taxon>Actinomycetota</taxon>
        <taxon>Actinomycetes</taxon>
        <taxon>Micromonosporales</taxon>
        <taxon>Micromonosporaceae</taxon>
        <taxon>Virgisporangium</taxon>
    </lineage>
</organism>
<dbReference type="SMART" id="SM00342">
    <property type="entry name" value="HTH_ARAC"/>
    <property type="match status" value="1"/>
</dbReference>
<keyword evidence="2" id="KW-0238">DNA-binding</keyword>
<dbReference type="Pfam" id="PF12852">
    <property type="entry name" value="Cupin_6"/>
    <property type="match status" value="1"/>
</dbReference>
<dbReference type="GO" id="GO:0003700">
    <property type="term" value="F:DNA-binding transcription factor activity"/>
    <property type="evidence" value="ECO:0007669"/>
    <property type="project" value="InterPro"/>
</dbReference>
<dbReference type="InterPro" id="IPR050204">
    <property type="entry name" value="AraC_XylS_family_regulators"/>
</dbReference>
<sequence length="313" mass="34231">MQSHDTLSELLKPMRLSSVFYSRWTVRGPWNVQGDDDECAVMHYSLRNGCYVTIDGRPPVPVPEGTLAVFPYGTAHTLGDGTDCPATPLQELLPHRRAGTATSVRIGDEGPATELICASLRYGVAGEPPLYRALPSVIVLNQTLLSQEPLLLSTLQSLAPETERAGPGTQLVTLRAFEMVFVLALRVALESLSDDSSALQALHHPGISRALAAIYGEFQEPWTLNSLARTSGMSRSAFAKTFRKLIGEGPAQHLTRRRIREAERLLTDTSTPLNEIPELIGYQSTVGFHLAFRKSVGEPPGSYRQRRRAAVSS</sequence>
<dbReference type="SUPFAM" id="SSF46689">
    <property type="entry name" value="Homeodomain-like"/>
    <property type="match status" value="2"/>
</dbReference>
<name>A0A8J3YTV6_9ACTN</name>
<feature type="domain" description="HTH araC/xylS-type" evidence="4">
    <location>
        <begin position="208"/>
        <end position="306"/>
    </location>
</feature>
<reference evidence="5" key="1">
    <citation type="submission" date="2021-01" db="EMBL/GenBank/DDBJ databases">
        <title>Whole genome shotgun sequence of Virgisporangium aliadipatigenens NBRC 105644.</title>
        <authorList>
            <person name="Komaki H."/>
            <person name="Tamura T."/>
        </authorList>
    </citation>
    <scope>NUCLEOTIDE SEQUENCE</scope>
    <source>
        <strain evidence="5">NBRC 105644</strain>
    </source>
</reference>
<dbReference type="Pfam" id="PF12833">
    <property type="entry name" value="HTH_18"/>
    <property type="match status" value="1"/>
</dbReference>
<dbReference type="PANTHER" id="PTHR46796:SF7">
    <property type="entry name" value="ARAC FAMILY TRANSCRIPTIONAL REGULATOR"/>
    <property type="match status" value="1"/>
</dbReference>
<accession>A0A8J3YTV6</accession>
<evidence type="ECO:0000313" key="6">
    <source>
        <dbReference type="Proteomes" id="UP000619260"/>
    </source>
</evidence>
<keyword evidence="6" id="KW-1185">Reference proteome</keyword>
<dbReference type="GO" id="GO:0043565">
    <property type="term" value="F:sequence-specific DNA binding"/>
    <property type="evidence" value="ECO:0007669"/>
    <property type="project" value="InterPro"/>
</dbReference>
<dbReference type="InterPro" id="IPR018060">
    <property type="entry name" value="HTH_AraC"/>
</dbReference>
<evidence type="ECO:0000256" key="1">
    <source>
        <dbReference type="ARBA" id="ARBA00023015"/>
    </source>
</evidence>
<protein>
    <submittedName>
        <fullName evidence="5">AraC family transcriptional regulator</fullName>
    </submittedName>
</protein>
<comment type="caution">
    <text evidence="5">The sequence shown here is derived from an EMBL/GenBank/DDBJ whole genome shotgun (WGS) entry which is preliminary data.</text>
</comment>
<keyword evidence="1" id="KW-0805">Transcription regulation</keyword>
<gene>
    <name evidence="5" type="ORF">Val02_72440</name>
</gene>
<evidence type="ECO:0000313" key="5">
    <source>
        <dbReference type="EMBL" id="GIJ50358.1"/>
    </source>
</evidence>
<proteinExistence type="predicted"/>
<dbReference type="RefSeq" id="WP_203903797.1">
    <property type="nucleotide sequence ID" value="NZ_BOPF01000035.1"/>
</dbReference>
<keyword evidence="3" id="KW-0804">Transcription</keyword>
<dbReference type="EMBL" id="BOPF01000035">
    <property type="protein sequence ID" value="GIJ50358.1"/>
    <property type="molecule type" value="Genomic_DNA"/>
</dbReference>
<dbReference type="Proteomes" id="UP000619260">
    <property type="component" value="Unassembled WGS sequence"/>
</dbReference>
<dbReference type="AlphaFoldDB" id="A0A8J3YTV6"/>
<evidence type="ECO:0000256" key="2">
    <source>
        <dbReference type="ARBA" id="ARBA00023125"/>
    </source>
</evidence>